<dbReference type="EMBL" id="JAROKS010000003">
    <property type="protein sequence ID" value="KAK1804983.1"/>
    <property type="molecule type" value="Genomic_DNA"/>
</dbReference>
<evidence type="ECO:0000256" key="4">
    <source>
        <dbReference type="ARBA" id="ARBA00023157"/>
    </source>
</evidence>
<feature type="signal peptide" evidence="5">
    <location>
        <begin position="1"/>
        <end position="24"/>
    </location>
</feature>
<dbReference type="AlphaFoldDB" id="A0AAD8ZVD6"/>
<protein>
    <recommendedName>
        <fullName evidence="8">Microseminoprotein, prostate associated</fullName>
    </recommendedName>
</protein>
<evidence type="ECO:0000256" key="1">
    <source>
        <dbReference type="ARBA" id="ARBA00004613"/>
    </source>
</evidence>
<name>A0AAD8ZVD6_9TELE</name>
<dbReference type="GO" id="GO:0005615">
    <property type="term" value="C:extracellular space"/>
    <property type="evidence" value="ECO:0007669"/>
    <property type="project" value="TreeGrafter"/>
</dbReference>
<comment type="similarity">
    <text evidence="2">Belongs to the beta-microseminoprotein family.</text>
</comment>
<dbReference type="Proteomes" id="UP001239994">
    <property type="component" value="Unassembled WGS sequence"/>
</dbReference>
<dbReference type="GO" id="GO:0005737">
    <property type="term" value="C:cytoplasm"/>
    <property type="evidence" value="ECO:0007669"/>
    <property type="project" value="TreeGrafter"/>
</dbReference>
<keyword evidence="3" id="KW-0964">Secreted</keyword>
<evidence type="ECO:0000256" key="3">
    <source>
        <dbReference type="ARBA" id="ARBA00022525"/>
    </source>
</evidence>
<dbReference type="Pfam" id="PF05825">
    <property type="entry name" value="PSP94"/>
    <property type="match status" value="1"/>
</dbReference>
<feature type="chain" id="PRO_5041958671" description="Microseminoprotein, prostate associated" evidence="5">
    <location>
        <begin position="25"/>
        <end position="138"/>
    </location>
</feature>
<dbReference type="Gene3D" id="2.60.40.1900">
    <property type="entry name" value="Beta-microseminoprotein (PSP94) domain"/>
    <property type="match status" value="1"/>
</dbReference>
<evidence type="ECO:0000313" key="7">
    <source>
        <dbReference type="Proteomes" id="UP001239994"/>
    </source>
</evidence>
<dbReference type="InterPro" id="IPR008735">
    <property type="entry name" value="PSP94"/>
</dbReference>
<evidence type="ECO:0000256" key="2">
    <source>
        <dbReference type="ARBA" id="ARBA00010352"/>
    </source>
</evidence>
<reference evidence="6" key="1">
    <citation type="submission" date="2023-03" db="EMBL/GenBank/DDBJ databases">
        <title>Electrophorus voltai genome.</title>
        <authorList>
            <person name="Bian C."/>
        </authorList>
    </citation>
    <scope>NUCLEOTIDE SEQUENCE</scope>
    <source>
        <strain evidence="6">CB-2022</strain>
        <tissue evidence="6">Muscle</tissue>
    </source>
</reference>
<sequence length="138" mass="15498">MQTLMTCFVAVLCLLPCCCVSSSGECYFNAKGIGFDLSLSFLPIATCEHNGQRFDIGESWLNDQCFQCVCFEPVGVGCCKHGKQPVDFPDWCEAILKPDSCTIAVVMKANRKMPCLFGRRQLRLRDRPAWKSENDPLF</sequence>
<evidence type="ECO:0000313" key="6">
    <source>
        <dbReference type="EMBL" id="KAK1804983.1"/>
    </source>
</evidence>
<organism evidence="6 7">
    <name type="scientific">Electrophorus voltai</name>
    <dbReference type="NCBI Taxonomy" id="2609070"/>
    <lineage>
        <taxon>Eukaryota</taxon>
        <taxon>Metazoa</taxon>
        <taxon>Chordata</taxon>
        <taxon>Craniata</taxon>
        <taxon>Vertebrata</taxon>
        <taxon>Euteleostomi</taxon>
        <taxon>Actinopterygii</taxon>
        <taxon>Neopterygii</taxon>
        <taxon>Teleostei</taxon>
        <taxon>Ostariophysi</taxon>
        <taxon>Gymnotiformes</taxon>
        <taxon>Gymnotoidei</taxon>
        <taxon>Gymnotidae</taxon>
        <taxon>Electrophorus</taxon>
    </lineage>
</organism>
<gene>
    <name evidence="6" type="ORF">P4O66_019145</name>
</gene>
<evidence type="ECO:0000256" key="5">
    <source>
        <dbReference type="SAM" id="SignalP"/>
    </source>
</evidence>
<keyword evidence="4" id="KW-1015">Disulfide bond</keyword>
<comment type="caution">
    <text evidence="6">The sequence shown here is derived from an EMBL/GenBank/DDBJ whole genome shotgun (WGS) entry which is preliminary data.</text>
</comment>
<evidence type="ECO:0008006" key="8">
    <source>
        <dbReference type="Google" id="ProtNLM"/>
    </source>
</evidence>
<dbReference type="PANTHER" id="PTHR10500">
    <property type="entry name" value="BETA-MICROSEMINOPROTEIN"/>
    <property type="match status" value="1"/>
</dbReference>
<accession>A0AAD8ZVD6</accession>
<comment type="subcellular location">
    <subcellularLocation>
        <location evidence="1">Secreted</location>
    </subcellularLocation>
</comment>
<proteinExistence type="inferred from homology"/>
<dbReference type="PANTHER" id="PTHR10500:SF6">
    <property type="entry name" value="PROSTATE-ASSOCIATED MICROSEMINOPROTEIN"/>
    <property type="match status" value="1"/>
</dbReference>
<keyword evidence="5" id="KW-0732">Signal</keyword>
<keyword evidence="7" id="KW-1185">Reference proteome</keyword>